<evidence type="ECO:0000256" key="1">
    <source>
        <dbReference type="SAM" id="MobiDB-lite"/>
    </source>
</evidence>
<reference evidence="2" key="1">
    <citation type="journal article" date="2020" name="Stud. Mycol.">
        <title>101 Dothideomycetes genomes: a test case for predicting lifestyles and emergence of pathogens.</title>
        <authorList>
            <person name="Haridas S."/>
            <person name="Albert R."/>
            <person name="Binder M."/>
            <person name="Bloem J."/>
            <person name="Labutti K."/>
            <person name="Salamov A."/>
            <person name="Andreopoulos B."/>
            <person name="Baker S."/>
            <person name="Barry K."/>
            <person name="Bills G."/>
            <person name="Bluhm B."/>
            <person name="Cannon C."/>
            <person name="Castanera R."/>
            <person name="Culley D."/>
            <person name="Daum C."/>
            <person name="Ezra D."/>
            <person name="Gonzalez J."/>
            <person name="Henrissat B."/>
            <person name="Kuo A."/>
            <person name="Liang C."/>
            <person name="Lipzen A."/>
            <person name="Lutzoni F."/>
            <person name="Magnuson J."/>
            <person name="Mondo S."/>
            <person name="Nolan M."/>
            <person name="Ohm R."/>
            <person name="Pangilinan J."/>
            <person name="Park H.-J."/>
            <person name="Ramirez L."/>
            <person name="Alfaro M."/>
            <person name="Sun H."/>
            <person name="Tritt A."/>
            <person name="Yoshinaga Y."/>
            <person name="Zwiers L.-H."/>
            <person name="Turgeon B."/>
            <person name="Goodwin S."/>
            <person name="Spatafora J."/>
            <person name="Crous P."/>
            <person name="Grigoriev I."/>
        </authorList>
    </citation>
    <scope>NUCLEOTIDE SEQUENCE</scope>
    <source>
        <strain evidence="2">CBS 122681</strain>
    </source>
</reference>
<feature type="compositionally biased region" description="Low complexity" evidence="1">
    <location>
        <begin position="42"/>
        <end position="52"/>
    </location>
</feature>
<name>A0A6A6SXQ0_9PLEO</name>
<evidence type="ECO:0000313" key="3">
    <source>
        <dbReference type="Proteomes" id="UP000799324"/>
    </source>
</evidence>
<dbReference type="AlphaFoldDB" id="A0A6A6SXQ0"/>
<gene>
    <name evidence="2" type="ORF">K491DRAFT_719495</name>
</gene>
<dbReference type="EMBL" id="MU004416">
    <property type="protein sequence ID" value="KAF2651847.1"/>
    <property type="molecule type" value="Genomic_DNA"/>
</dbReference>
<evidence type="ECO:0000313" key="2">
    <source>
        <dbReference type="EMBL" id="KAF2651847.1"/>
    </source>
</evidence>
<dbReference type="Proteomes" id="UP000799324">
    <property type="component" value="Unassembled WGS sequence"/>
</dbReference>
<proteinExistence type="predicted"/>
<organism evidence="2 3">
    <name type="scientific">Lophiostoma macrostomum CBS 122681</name>
    <dbReference type="NCBI Taxonomy" id="1314788"/>
    <lineage>
        <taxon>Eukaryota</taxon>
        <taxon>Fungi</taxon>
        <taxon>Dikarya</taxon>
        <taxon>Ascomycota</taxon>
        <taxon>Pezizomycotina</taxon>
        <taxon>Dothideomycetes</taxon>
        <taxon>Pleosporomycetidae</taxon>
        <taxon>Pleosporales</taxon>
        <taxon>Lophiostomataceae</taxon>
        <taxon>Lophiostoma</taxon>
    </lineage>
</organism>
<feature type="compositionally biased region" description="Polar residues" evidence="1">
    <location>
        <begin position="14"/>
        <end position="30"/>
    </location>
</feature>
<sequence>MSPLPSYHTPPSPSASRSTNGHTAAAQSSIHLLASDSAHNAPPSTEPTSSQPPNEPTAVQNSSPDSASATTASTMQLYALQDRVLAAIREVMDTMNWHSNFQQDMQRMAQRILETKRHKAAFMGGPWS</sequence>
<keyword evidence="3" id="KW-1185">Reference proteome</keyword>
<feature type="region of interest" description="Disordered" evidence="1">
    <location>
        <begin position="1"/>
        <end position="71"/>
    </location>
</feature>
<protein>
    <submittedName>
        <fullName evidence="2">Uncharacterized protein</fullName>
    </submittedName>
</protein>
<accession>A0A6A6SXQ0</accession>